<dbReference type="Proteomes" id="UP000595814">
    <property type="component" value="Chromosome"/>
</dbReference>
<keyword evidence="2" id="KW-1185">Reference proteome</keyword>
<evidence type="ECO:0000313" key="2">
    <source>
        <dbReference type="Proteomes" id="UP000595814"/>
    </source>
</evidence>
<dbReference type="EMBL" id="CP066744">
    <property type="protein sequence ID" value="QQK07205.1"/>
    <property type="molecule type" value="Genomic_DNA"/>
</dbReference>
<proteinExistence type="predicted"/>
<name>A0AC61MNW1_9FIRM</name>
<gene>
    <name evidence="1" type="ORF">JFY71_07705</name>
</gene>
<sequence length="172" mass="20243">MVDRIKMKLNLADGYYKSNEDVNQVFYEMSDELANTMYKAYSNSVDFEGDTLEDFQDEISNVFKGLYGEFMPNLSSVIEKDDKIIGGLLLCIFKGEPTITYLFTNPDYQRKDVATILLENTCYKLLNEGFEYLYLYLNLNNIPAYNLFDKFGFNEVIYNKKKNLEDYYEYNN</sequence>
<reference evidence="1 2" key="1">
    <citation type="journal article" date="2022" name="Int. J. Syst. Evol. Microbiol.">
        <title>Miniphocaeibacter halophilus sp. nov., an ammonium-tolerant acetate-producing bacterium isolated from a biogas system.</title>
        <authorList>
            <person name="Schnurer A."/>
            <person name="Singh A."/>
            <person name="Bi S."/>
            <person name="Qiao W."/>
            <person name="Westerholm M."/>
        </authorList>
    </citation>
    <scope>NUCLEOTIDE SEQUENCE [LARGE SCALE GENOMIC DNA]</scope>
    <source>
        <strain evidence="1 2">AMB_01</strain>
    </source>
</reference>
<accession>A0AC61MNW1</accession>
<organism evidence="1 2">
    <name type="scientific">Miniphocaeibacter halophilus</name>
    <dbReference type="NCBI Taxonomy" id="2931922"/>
    <lineage>
        <taxon>Bacteria</taxon>
        <taxon>Bacillati</taxon>
        <taxon>Bacillota</taxon>
        <taxon>Tissierellia</taxon>
        <taxon>Tissierellales</taxon>
        <taxon>Peptoniphilaceae</taxon>
        <taxon>Miniphocaeibacter</taxon>
    </lineage>
</organism>
<evidence type="ECO:0000313" key="1">
    <source>
        <dbReference type="EMBL" id="QQK07205.1"/>
    </source>
</evidence>
<protein>
    <submittedName>
        <fullName evidence="1">GNAT family N-acetyltransferase</fullName>
    </submittedName>
</protein>